<organism evidence="10 11">
    <name type="scientific">Vogesella aquatica</name>
    <dbReference type="NCBI Taxonomy" id="2984206"/>
    <lineage>
        <taxon>Bacteria</taxon>
        <taxon>Pseudomonadati</taxon>
        <taxon>Pseudomonadota</taxon>
        <taxon>Betaproteobacteria</taxon>
        <taxon>Neisseriales</taxon>
        <taxon>Chromobacteriaceae</taxon>
        <taxon>Vogesella</taxon>
    </lineage>
</organism>
<keyword evidence="6 9" id="KW-0812">Transmembrane</keyword>
<evidence type="ECO:0000256" key="9">
    <source>
        <dbReference type="HAMAP-Rule" id="MF_00024"/>
    </source>
</evidence>
<dbReference type="NCBIfam" id="TIGR00380">
    <property type="entry name" value="cobal_cbiB"/>
    <property type="match status" value="1"/>
</dbReference>
<comment type="function">
    <text evidence="9">Converts cobyric acid to cobinamide by the addition of aminopropanol on the F carboxylic group.</text>
</comment>
<evidence type="ECO:0000256" key="5">
    <source>
        <dbReference type="ARBA" id="ARBA00022573"/>
    </source>
</evidence>
<evidence type="ECO:0000313" key="10">
    <source>
        <dbReference type="EMBL" id="MDC7716721.1"/>
    </source>
</evidence>
<evidence type="ECO:0000313" key="11">
    <source>
        <dbReference type="Proteomes" id="UP001219956"/>
    </source>
</evidence>
<comment type="similarity">
    <text evidence="3 9">Belongs to the CobD/CbiB family.</text>
</comment>
<evidence type="ECO:0000256" key="1">
    <source>
        <dbReference type="ARBA" id="ARBA00004651"/>
    </source>
</evidence>
<evidence type="ECO:0000256" key="2">
    <source>
        <dbReference type="ARBA" id="ARBA00004953"/>
    </source>
</evidence>
<comment type="caution">
    <text evidence="9">Lacks conserved residue(s) required for the propagation of feature annotation.</text>
</comment>
<feature type="transmembrane region" description="Helical" evidence="9">
    <location>
        <begin position="73"/>
        <end position="90"/>
    </location>
</feature>
<sequence length="299" mass="31607">MLGTSLLLAAGLLADRVLGEPARYHPLVGFGRAANWLEKSLNVGRSRLLRGAVAWALLVLPLPLLLAWGLAQLPALAAGILSVAVLYFTLGRQSLIEHTRPIADALLQGKLAEARALTARIVSRDLSQADDSAITRAATESLLENGHDAVFGALFWFAVGGAPAALAYRLANTLDAMWGYRNARFERFGKTAARADDVLGYVPSRLTALAYAVAGNTRLALACWRRQAPQWDSPNAGPVMAAGAGALGVQLGGAAVYHGQLEARPELGAGPAPRAGDIRRAAQLMDRAIVLWLLLALPC</sequence>
<dbReference type="PANTHER" id="PTHR34308">
    <property type="entry name" value="COBALAMIN BIOSYNTHESIS PROTEIN CBIB"/>
    <property type="match status" value="1"/>
</dbReference>
<reference evidence="10 11" key="1">
    <citation type="submission" date="2023-01" db="EMBL/GenBank/DDBJ databases">
        <title>Novel species of the genus Vogesella isolated from rivers.</title>
        <authorList>
            <person name="Lu H."/>
        </authorList>
    </citation>
    <scope>NUCLEOTIDE SEQUENCE [LARGE SCALE GENOMIC DNA]</scope>
    <source>
        <strain evidence="10 11">DC21W</strain>
    </source>
</reference>
<keyword evidence="7 9" id="KW-1133">Transmembrane helix</keyword>
<dbReference type="InterPro" id="IPR004485">
    <property type="entry name" value="Cobalamin_biosynth_CobD/CbiB"/>
</dbReference>
<evidence type="ECO:0000256" key="7">
    <source>
        <dbReference type="ARBA" id="ARBA00022989"/>
    </source>
</evidence>
<dbReference type="PANTHER" id="PTHR34308:SF1">
    <property type="entry name" value="COBALAMIN BIOSYNTHESIS PROTEIN CBIB"/>
    <property type="match status" value="1"/>
</dbReference>
<comment type="caution">
    <text evidence="10">The sequence shown here is derived from an EMBL/GenBank/DDBJ whole genome shotgun (WGS) entry which is preliminary data.</text>
</comment>
<dbReference type="EMBL" id="JAQQLF010000006">
    <property type="protein sequence ID" value="MDC7716721.1"/>
    <property type="molecule type" value="Genomic_DNA"/>
</dbReference>
<comment type="pathway">
    <text evidence="2 9">Cofactor biosynthesis; adenosylcobalamin biosynthesis.</text>
</comment>
<evidence type="ECO:0000256" key="6">
    <source>
        <dbReference type="ARBA" id="ARBA00022692"/>
    </source>
</evidence>
<evidence type="ECO:0000256" key="4">
    <source>
        <dbReference type="ARBA" id="ARBA00022475"/>
    </source>
</evidence>
<dbReference type="Proteomes" id="UP001219956">
    <property type="component" value="Unassembled WGS sequence"/>
</dbReference>
<keyword evidence="8 9" id="KW-0472">Membrane</keyword>
<gene>
    <name evidence="10" type="primary">cbiB</name>
    <name evidence="9" type="synonym">cobD</name>
    <name evidence="10" type="ORF">PQU95_05765</name>
</gene>
<evidence type="ECO:0000256" key="3">
    <source>
        <dbReference type="ARBA" id="ARBA00006263"/>
    </source>
</evidence>
<comment type="subcellular location">
    <subcellularLocation>
        <location evidence="1 9">Cell membrane</location>
        <topology evidence="1 9">Multi-pass membrane protein</topology>
    </subcellularLocation>
</comment>
<name>A0ABT5IWY2_9NEIS</name>
<evidence type="ECO:0000256" key="8">
    <source>
        <dbReference type="ARBA" id="ARBA00023136"/>
    </source>
</evidence>
<keyword evidence="11" id="KW-1185">Reference proteome</keyword>
<dbReference type="HAMAP" id="MF_00024">
    <property type="entry name" value="CobD_CbiB"/>
    <property type="match status" value="1"/>
</dbReference>
<feature type="transmembrane region" description="Helical" evidence="9">
    <location>
        <begin position="149"/>
        <end position="171"/>
    </location>
</feature>
<proteinExistence type="inferred from homology"/>
<dbReference type="Pfam" id="PF03186">
    <property type="entry name" value="CobD_Cbib"/>
    <property type="match status" value="1"/>
</dbReference>
<protein>
    <recommendedName>
        <fullName evidence="9">Cobalamin biosynthesis protein CobD</fullName>
    </recommendedName>
</protein>
<keyword evidence="4 9" id="KW-1003">Cell membrane</keyword>
<accession>A0ABT5IWY2</accession>
<keyword evidence="5 9" id="KW-0169">Cobalamin biosynthesis</keyword>
<dbReference type="RefSeq" id="WP_272751116.1">
    <property type="nucleotide sequence ID" value="NZ_JAQQLF010000006.1"/>
</dbReference>